<feature type="domain" description="CDT1 Geminin-binding" evidence="4">
    <location>
        <begin position="281"/>
        <end position="439"/>
    </location>
</feature>
<dbReference type="GO" id="GO:0070182">
    <property type="term" value="F:DNA polymerase binding"/>
    <property type="evidence" value="ECO:0007669"/>
    <property type="project" value="TreeGrafter"/>
</dbReference>
<dbReference type="InterPro" id="IPR045173">
    <property type="entry name" value="Cdt1"/>
</dbReference>
<comment type="similarity">
    <text evidence="1">Belongs to the Cdt1 family.</text>
</comment>
<evidence type="ECO:0000256" key="3">
    <source>
        <dbReference type="SAM" id="MobiDB-lite"/>
    </source>
</evidence>
<organism evidence="5">
    <name type="scientific">Diabrotica virgifera virgifera</name>
    <name type="common">western corn rootworm</name>
    <dbReference type="NCBI Taxonomy" id="50390"/>
    <lineage>
        <taxon>Eukaryota</taxon>
        <taxon>Metazoa</taxon>
        <taxon>Ecdysozoa</taxon>
        <taxon>Arthropoda</taxon>
        <taxon>Hexapoda</taxon>
        <taxon>Insecta</taxon>
        <taxon>Pterygota</taxon>
        <taxon>Neoptera</taxon>
        <taxon>Endopterygota</taxon>
        <taxon>Coleoptera</taxon>
        <taxon>Polyphaga</taxon>
        <taxon>Cucujiformia</taxon>
        <taxon>Chrysomeloidea</taxon>
        <taxon>Chrysomelidae</taxon>
        <taxon>Galerucinae</taxon>
        <taxon>Diabroticina</taxon>
        <taxon>Diabroticites</taxon>
        <taxon>Diabrotica</taxon>
    </lineage>
</organism>
<dbReference type="GO" id="GO:0003677">
    <property type="term" value="F:DNA binding"/>
    <property type="evidence" value="ECO:0007669"/>
    <property type="project" value="InterPro"/>
</dbReference>
<dbReference type="PANTHER" id="PTHR28637">
    <property type="entry name" value="DNA REPLICATION FACTOR CDT1"/>
    <property type="match status" value="1"/>
</dbReference>
<dbReference type="GO" id="GO:0005634">
    <property type="term" value="C:nucleus"/>
    <property type="evidence" value="ECO:0007669"/>
    <property type="project" value="TreeGrafter"/>
</dbReference>
<evidence type="ECO:0000313" key="5">
    <source>
        <dbReference type="RefSeq" id="XP_028134153.1"/>
    </source>
</evidence>
<dbReference type="GO" id="GO:0000076">
    <property type="term" value="P:DNA replication checkpoint signaling"/>
    <property type="evidence" value="ECO:0007669"/>
    <property type="project" value="TreeGrafter"/>
</dbReference>
<dbReference type="AlphaFoldDB" id="A0A6P7FMD2"/>
<gene>
    <name evidence="5" type="primary">LOC114329308</name>
</gene>
<dbReference type="FunCoup" id="A0A6P7FMD2">
    <property type="interactions" value="1107"/>
</dbReference>
<dbReference type="InterPro" id="IPR014939">
    <property type="entry name" value="CDT1_Gemini-bd-like"/>
</dbReference>
<evidence type="ECO:0000259" key="4">
    <source>
        <dbReference type="SMART" id="SM01075"/>
    </source>
</evidence>
<name>A0A6P7FMD2_DIAVI</name>
<proteinExistence type="inferred from homology"/>
<dbReference type="Pfam" id="PF08839">
    <property type="entry name" value="CDT1"/>
    <property type="match status" value="1"/>
</dbReference>
<dbReference type="RefSeq" id="XP_028134153.1">
    <property type="nucleotide sequence ID" value="XM_028278352.1"/>
</dbReference>
<reference evidence="5" key="1">
    <citation type="submission" date="2025-08" db="UniProtKB">
        <authorList>
            <consortium name="RefSeq"/>
        </authorList>
    </citation>
    <scope>IDENTIFICATION</scope>
</reference>
<dbReference type="InterPro" id="IPR036390">
    <property type="entry name" value="WH_DNA-bd_sf"/>
</dbReference>
<dbReference type="CDD" id="cd08674">
    <property type="entry name" value="Cdt1_m"/>
    <property type="match status" value="1"/>
</dbReference>
<dbReference type="GO" id="GO:0071163">
    <property type="term" value="P:DNA replication preinitiation complex assembly"/>
    <property type="evidence" value="ECO:0007669"/>
    <property type="project" value="InterPro"/>
</dbReference>
<protein>
    <submittedName>
        <fullName evidence="5">DNA replication factor Cdt1</fullName>
    </submittedName>
</protein>
<keyword evidence="2" id="KW-0131">Cell cycle</keyword>
<dbReference type="GO" id="GO:0030174">
    <property type="term" value="P:regulation of DNA-templated DNA replication initiation"/>
    <property type="evidence" value="ECO:0007669"/>
    <property type="project" value="InterPro"/>
</dbReference>
<dbReference type="SUPFAM" id="SSF46785">
    <property type="entry name" value="Winged helix' DNA-binding domain"/>
    <property type="match status" value="1"/>
</dbReference>
<dbReference type="CDD" id="cd08767">
    <property type="entry name" value="Cdt1_c"/>
    <property type="match status" value="1"/>
</dbReference>
<sequence length="628" mass="72353">MAQPSIACFFNARKRTAVEDIKINRTKKVLVLENESGCDVVSYSEDKISADCDVKDVSKSTKSVELQEKEKGLILNKIASNGIVQPRPHKKLFATRNKTIKTKSNSQDIQTLINSMKTESIKKTEIKLTELHIQQDVVHRTPPSTPTKTTNALDKVKEKPEGPSLKEIKRKMTRSARLADLKASISRFQDNAAKLKEIEKKTDSIPESPKLKSFKTIELEIHTSPQKVFSPEKQYLSPKKDLGARRNLFNLLSPTKNAVPIAVDSAARQVLEDTSKPALKLPYKYRYLAEMFRSVDVVCQIMFNRKETITFRKLKPAVEEMLKRNLLEKHLAQIKQIYPDAFRFTQEKLKLFGTGMKTEQWEFVVTPNIGDHDHMTSEILLERRRKLFNILLTKVKHYHQEFLQSLIPPMSINKDRITRWHPEFDIERVPDIECSEIPKPPMEEAFTTAKDVLEKARQMFNCNSRMDQALQRLKEMKDAETSTNVPQKEEGPPSSVLKGIPKALLEKVRQKQAAKALLSMTRSEDKEKELKVYSRLPELARLTRNVFVSEKKNVLQLDILVDKLGNCYRSHLTKLEMEEHLRILSKEFPTWLVFHVVRNCVYVKIAKSDDLSLIINKLESIVKQKSEL</sequence>
<dbReference type="OrthoDB" id="341730at2759"/>
<evidence type="ECO:0000256" key="1">
    <source>
        <dbReference type="ARBA" id="ARBA00008356"/>
    </source>
</evidence>
<dbReference type="Gene3D" id="1.10.10.1420">
    <property type="entry name" value="DNA replication factor Cdt1, C-terminal WH domain"/>
    <property type="match status" value="1"/>
</dbReference>
<dbReference type="InterPro" id="IPR038090">
    <property type="entry name" value="Cdt1_C_WH_dom_sf"/>
</dbReference>
<evidence type="ECO:0000256" key="2">
    <source>
        <dbReference type="ARBA" id="ARBA00023306"/>
    </source>
</evidence>
<feature type="region of interest" description="Disordered" evidence="3">
    <location>
        <begin position="476"/>
        <end position="496"/>
    </location>
</feature>
<dbReference type="GO" id="GO:0000278">
    <property type="term" value="P:mitotic cell cycle"/>
    <property type="evidence" value="ECO:0007669"/>
    <property type="project" value="TreeGrafter"/>
</dbReference>
<dbReference type="InterPro" id="IPR032054">
    <property type="entry name" value="Cdt1_C"/>
</dbReference>
<dbReference type="Pfam" id="PF16679">
    <property type="entry name" value="CDT1_C"/>
    <property type="match status" value="1"/>
</dbReference>
<dbReference type="KEGG" id="dvv:114329308"/>
<dbReference type="SMART" id="SM01075">
    <property type="entry name" value="CDT1"/>
    <property type="match status" value="1"/>
</dbReference>
<accession>A0A6P7FMD2</accession>
<dbReference type="InParanoid" id="A0A6P7FMD2"/>
<dbReference type="PANTHER" id="PTHR28637:SF1">
    <property type="entry name" value="DNA REPLICATION FACTOR CDT1"/>
    <property type="match status" value="1"/>
</dbReference>